<protein>
    <submittedName>
        <fullName evidence="3">Uncharacterized protein</fullName>
    </submittedName>
</protein>
<feature type="compositionally biased region" description="Basic and acidic residues" evidence="2">
    <location>
        <begin position="15"/>
        <end position="24"/>
    </location>
</feature>
<feature type="compositionally biased region" description="Basic and acidic residues" evidence="2">
    <location>
        <begin position="574"/>
        <end position="587"/>
    </location>
</feature>
<feature type="compositionally biased region" description="Polar residues" evidence="2">
    <location>
        <begin position="266"/>
        <end position="284"/>
    </location>
</feature>
<feature type="region of interest" description="Disordered" evidence="2">
    <location>
        <begin position="150"/>
        <end position="172"/>
    </location>
</feature>
<dbReference type="EMBL" id="LNZH02000163">
    <property type="protein sequence ID" value="OCB89179.1"/>
    <property type="molecule type" value="Genomic_DNA"/>
</dbReference>
<comment type="caution">
    <text evidence="3">The sequence shown here is derived from an EMBL/GenBank/DDBJ whole genome shotgun (WGS) entry which is preliminary data.</text>
</comment>
<dbReference type="AlphaFoldDB" id="A0A9Q5NCY9"/>
<dbReference type="Proteomes" id="UP000757232">
    <property type="component" value="Unassembled WGS sequence"/>
</dbReference>
<organism evidence="3 4">
    <name type="scientific">Sanghuangporus baumii</name>
    <name type="common">Phellinus baumii</name>
    <dbReference type="NCBI Taxonomy" id="108892"/>
    <lineage>
        <taxon>Eukaryota</taxon>
        <taxon>Fungi</taxon>
        <taxon>Dikarya</taxon>
        <taxon>Basidiomycota</taxon>
        <taxon>Agaricomycotina</taxon>
        <taxon>Agaricomycetes</taxon>
        <taxon>Hymenochaetales</taxon>
        <taxon>Hymenochaetaceae</taxon>
        <taxon>Sanghuangporus</taxon>
    </lineage>
</organism>
<feature type="compositionally biased region" description="Polar residues" evidence="2">
    <location>
        <begin position="304"/>
        <end position="337"/>
    </location>
</feature>
<feature type="region of interest" description="Disordered" evidence="2">
    <location>
        <begin position="1"/>
        <end position="53"/>
    </location>
</feature>
<feature type="coiled-coil region" evidence="1">
    <location>
        <begin position="624"/>
        <end position="658"/>
    </location>
</feature>
<reference evidence="3" key="1">
    <citation type="submission" date="2016-06" db="EMBL/GenBank/DDBJ databases">
        <title>Draft Genome sequence of the fungus Inonotus baumii.</title>
        <authorList>
            <person name="Zhu H."/>
            <person name="Lin W."/>
        </authorList>
    </citation>
    <scope>NUCLEOTIDE SEQUENCE</scope>
    <source>
        <strain evidence="3">821</strain>
    </source>
</reference>
<keyword evidence="4" id="KW-1185">Reference proteome</keyword>
<evidence type="ECO:0000256" key="2">
    <source>
        <dbReference type="SAM" id="MobiDB-lite"/>
    </source>
</evidence>
<feature type="region of interest" description="Disordered" evidence="2">
    <location>
        <begin position="557"/>
        <end position="599"/>
    </location>
</feature>
<feature type="region of interest" description="Disordered" evidence="2">
    <location>
        <begin position="201"/>
        <end position="232"/>
    </location>
</feature>
<gene>
    <name evidence="3" type="ORF">A7U60_g3663</name>
</gene>
<feature type="compositionally biased region" description="Polar residues" evidence="2">
    <location>
        <begin position="353"/>
        <end position="375"/>
    </location>
</feature>
<name>A0A9Q5NCY9_SANBA</name>
<evidence type="ECO:0000313" key="3">
    <source>
        <dbReference type="EMBL" id="OCB89179.1"/>
    </source>
</evidence>
<feature type="region of interest" description="Disordered" evidence="2">
    <location>
        <begin position="504"/>
        <end position="534"/>
    </location>
</feature>
<accession>A0A9Q5NCY9</accession>
<feature type="region of interest" description="Disordered" evidence="2">
    <location>
        <begin position="849"/>
        <end position="869"/>
    </location>
</feature>
<proteinExistence type="predicted"/>
<dbReference type="OrthoDB" id="2804750at2759"/>
<evidence type="ECO:0000256" key="1">
    <source>
        <dbReference type="SAM" id="Coils"/>
    </source>
</evidence>
<sequence length="942" mass="101141">MSFPFYNRLSSKPSRGKDAKEAGNKHASASFATGACNHGDASRANNSTHARSGSKMRILPFLGKRRKSLATLRPSAVSEEVGLLESAAGGGRRHNKTVSQLANETAARLAQMSFGAAGSRSTSNLELPTFESSPFRLGLGCEYATPNKARQPEARHTMFPSGSTQHSTPDRLSLSQNKLASEKPGKTSFLSRISSRPSLSARYSSADLKSTPKSRGFFKSAEKQQLASVSPQRKEIIRPMHPANRQSLGDDKDFFIFPRVAPTPPNLSFASPNSSLLDSPNGPSRSEVALPSQKQSPLFPGTRVSRSPSHSSTKQTNATHAAAKHTSSPTTVANPASLSPEMALRTPRRHSISAHNQRASPGSMKDSISASSATESPAARPRTSHVRIGTEKVTISVANMLEAELGVEVGDSDSSYYDDSYESSRRIGTSGVFPGRKPQNESVSFNSSSDLPALLNSTDDFDLSFKFPKIKENTGKEFALEAQSPLSALISASVGDKDCSFSAASPGRLQAREGKCEPDPLATDGKYAGNHPHAQTRATQYSRSVYLHSLGSQSREVDRLDRISERSVSVRQGSPHDADGRDKKRLATESNHTSSPAVASRLQRALDTQNARFDKLAGHLLQIIQRHQNEKIQLESQISILQKEAHRNEREIKALRKLIAHNDQNSSQEGWGSRRLVRIASMQSFLSDISIKDEEVDMSVAVDMLARAGRRNVLTSPDISRDVRASIDLSPCPRPQKMLKNVDLRRSKTMPDLHKVAATLPSPIPSTPRDVTPDISGLGLGLDFPLPEPLKLPSIASTIMSSARCSSTSVPALTAAPTAASGLSLATEPSVTDCVAPSVASVEVKSAGVGRGAGRNSRQKRMAGEWHPGGAHSLYRPAEEYVKPPSAPPACAIPALPASASYANNLNKALMSSSIDQVLTKDSPDLDAIYKKLVSTANGLLE</sequence>
<keyword evidence="1" id="KW-0175">Coiled coil</keyword>
<feature type="compositionally biased region" description="Polar residues" evidence="2">
    <location>
        <begin position="588"/>
        <end position="597"/>
    </location>
</feature>
<evidence type="ECO:0000313" key="4">
    <source>
        <dbReference type="Proteomes" id="UP000757232"/>
    </source>
</evidence>
<feature type="region of interest" description="Disordered" evidence="2">
    <location>
        <begin position="265"/>
        <end position="387"/>
    </location>
</feature>